<evidence type="ECO:0000313" key="2">
    <source>
        <dbReference type="EMBL" id="GII37653.1"/>
    </source>
</evidence>
<dbReference type="Pfam" id="PF04248">
    <property type="entry name" value="NTP_transf_9"/>
    <property type="match status" value="2"/>
</dbReference>
<proteinExistence type="predicted"/>
<reference evidence="2 3" key="1">
    <citation type="submission" date="2021-01" db="EMBL/GenBank/DDBJ databases">
        <title>Whole genome shotgun sequence of Planotetraspora phitsanulokensis NBRC 104273.</title>
        <authorList>
            <person name="Komaki H."/>
            <person name="Tamura T."/>
        </authorList>
    </citation>
    <scope>NUCLEOTIDE SEQUENCE [LARGE SCALE GENOMIC DNA]</scope>
    <source>
        <strain evidence="2 3">NBRC 104273</strain>
    </source>
</reference>
<gene>
    <name evidence="2" type="ORF">Pph01_26560</name>
</gene>
<dbReference type="Gene3D" id="2.170.150.40">
    <property type="entry name" value="Domain of unknown function (DUF427)"/>
    <property type="match status" value="2"/>
</dbReference>
<dbReference type="AlphaFoldDB" id="A0A8J3XIK0"/>
<organism evidence="2 3">
    <name type="scientific">Planotetraspora phitsanulokensis</name>
    <dbReference type="NCBI Taxonomy" id="575192"/>
    <lineage>
        <taxon>Bacteria</taxon>
        <taxon>Bacillati</taxon>
        <taxon>Actinomycetota</taxon>
        <taxon>Actinomycetes</taxon>
        <taxon>Streptosporangiales</taxon>
        <taxon>Streptosporangiaceae</taxon>
        <taxon>Planotetraspora</taxon>
    </lineage>
</organism>
<comment type="caution">
    <text evidence="2">The sequence shown here is derived from an EMBL/GenBank/DDBJ whole genome shotgun (WGS) entry which is preliminary data.</text>
</comment>
<feature type="domain" description="DUF427" evidence="1">
    <location>
        <begin position="142"/>
        <end position="230"/>
    </location>
</feature>
<name>A0A8J3XIK0_9ACTN</name>
<dbReference type="InterPro" id="IPR038694">
    <property type="entry name" value="DUF427_sf"/>
</dbReference>
<dbReference type="PANTHER" id="PTHR34310:SF9">
    <property type="entry name" value="BLR5716 PROTEIN"/>
    <property type="match status" value="1"/>
</dbReference>
<sequence length="243" mass="27535">MVRADMETTNRGRVRVETTAKRVRAYVDGRPVADSTHALLVWESPHYPTYYFPAGDVDTDSLKATGGTKHSPSRGDGLLHDVGERRDAALLYGDDAPLAEIRGHVRLDWDSMDNWFEEDEEVFVHARDPYTRVDILPSSRHIRVEVGGVTVADSRHARILFETGLRPRYYLPKTDVRLDLLTRSGTVTHCPYKGTAEYWSIGEGKDLVWSYPTPLPESQKIAGLVSFYNEKLDIYVDGVLEQR</sequence>
<accession>A0A8J3XIK0</accession>
<evidence type="ECO:0000313" key="3">
    <source>
        <dbReference type="Proteomes" id="UP000622547"/>
    </source>
</evidence>
<feature type="domain" description="DUF427" evidence="1">
    <location>
        <begin position="23"/>
        <end position="108"/>
    </location>
</feature>
<dbReference type="EMBL" id="BOOP01000009">
    <property type="protein sequence ID" value="GII37653.1"/>
    <property type="molecule type" value="Genomic_DNA"/>
</dbReference>
<protein>
    <recommendedName>
        <fullName evidence="1">DUF427 domain-containing protein</fullName>
    </recommendedName>
</protein>
<evidence type="ECO:0000259" key="1">
    <source>
        <dbReference type="Pfam" id="PF04248"/>
    </source>
</evidence>
<dbReference type="PANTHER" id="PTHR34310">
    <property type="entry name" value="DUF427 DOMAIN PROTEIN (AFU_ORTHOLOGUE AFUA_3G02220)"/>
    <property type="match status" value="1"/>
</dbReference>
<dbReference type="Proteomes" id="UP000622547">
    <property type="component" value="Unassembled WGS sequence"/>
</dbReference>
<keyword evidence="3" id="KW-1185">Reference proteome</keyword>
<dbReference type="InterPro" id="IPR007361">
    <property type="entry name" value="DUF427"/>
</dbReference>